<keyword evidence="1" id="KW-0472">Membrane</keyword>
<reference evidence="3" key="1">
    <citation type="submission" date="2017-09" db="EMBL/GenBank/DDBJ databases">
        <title>Depth-based differentiation of microbial function through sediment-hosted aquifers and enrichment of novel symbionts in the deep terrestrial subsurface.</title>
        <authorList>
            <person name="Probst A.J."/>
            <person name="Ladd B."/>
            <person name="Jarett J.K."/>
            <person name="Geller-Mcgrath D.E."/>
            <person name="Sieber C.M.K."/>
            <person name="Emerson J.B."/>
            <person name="Anantharaman K."/>
            <person name="Thomas B.C."/>
            <person name="Malmstrom R."/>
            <person name="Stieglmeier M."/>
            <person name="Klingl A."/>
            <person name="Woyke T."/>
            <person name="Ryan C.M."/>
            <person name="Banfield J.F."/>
        </authorList>
    </citation>
    <scope>NUCLEOTIDE SEQUENCE [LARGE SCALE GENOMIC DNA]</scope>
</reference>
<feature type="transmembrane region" description="Helical" evidence="1">
    <location>
        <begin position="6"/>
        <end position="26"/>
    </location>
</feature>
<evidence type="ECO:0008006" key="4">
    <source>
        <dbReference type="Google" id="ProtNLM"/>
    </source>
</evidence>
<dbReference type="AlphaFoldDB" id="A0A2M8L3N7"/>
<protein>
    <recommendedName>
        <fullName evidence="4">Bacterial Ig domain-containing protein</fullName>
    </recommendedName>
</protein>
<dbReference type="Proteomes" id="UP000231474">
    <property type="component" value="Unassembled WGS sequence"/>
</dbReference>
<dbReference type="Pfam" id="PF09136">
    <property type="entry name" value="Glucodextran_B"/>
    <property type="match status" value="1"/>
</dbReference>
<evidence type="ECO:0000256" key="1">
    <source>
        <dbReference type="SAM" id="Phobius"/>
    </source>
</evidence>
<evidence type="ECO:0000313" key="2">
    <source>
        <dbReference type="EMBL" id="PJE67488.1"/>
    </source>
</evidence>
<proteinExistence type="predicted"/>
<comment type="caution">
    <text evidence="2">The sequence shown here is derived from an EMBL/GenBank/DDBJ whole genome shotgun (WGS) entry which is preliminary data.</text>
</comment>
<dbReference type="InterPro" id="IPR013783">
    <property type="entry name" value="Ig-like_fold"/>
</dbReference>
<name>A0A2M8L3N7_9BACT</name>
<gene>
    <name evidence="2" type="ORF">COU95_02185</name>
</gene>
<accession>A0A2M8L3N7</accession>
<dbReference type="Gene3D" id="2.60.40.10">
    <property type="entry name" value="Immunoglobulins"/>
    <property type="match status" value="1"/>
</dbReference>
<keyword evidence="1" id="KW-1133">Transmembrane helix</keyword>
<keyword evidence="1" id="KW-0812">Transmembrane</keyword>
<evidence type="ECO:0000313" key="3">
    <source>
        <dbReference type="Proteomes" id="UP000231474"/>
    </source>
</evidence>
<sequence>MRKEVLVAILVGFALGLVITFGIWSANKALTSKKLPAAPEEEVVPTEEITPTPAFSLVVSKPEDESISSADKVTVSGTTEPEAYIVIMGEKGEEILEADEKGIFSSEVSLVSGTNEITITAFSENGDEVSKTLNVVYSTAEI</sequence>
<dbReference type="EMBL" id="PFEK01000043">
    <property type="protein sequence ID" value="PJE67488.1"/>
    <property type="molecule type" value="Genomic_DNA"/>
</dbReference>
<organism evidence="2 3">
    <name type="scientific">Candidatus Shapirobacteria bacterium CG10_big_fil_rev_8_21_14_0_10_40_9</name>
    <dbReference type="NCBI Taxonomy" id="1974888"/>
    <lineage>
        <taxon>Bacteria</taxon>
        <taxon>Candidatus Shapironibacteriota</taxon>
    </lineage>
</organism>